<dbReference type="Pfam" id="PF12146">
    <property type="entry name" value="Hydrolase_4"/>
    <property type="match status" value="1"/>
</dbReference>
<keyword evidence="3" id="KW-1185">Reference proteome</keyword>
<dbReference type="Proteomes" id="UP001370348">
    <property type="component" value="Chromosome"/>
</dbReference>
<proteinExistence type="predicted"/>
<dbReference type="EMBL" id="CP089984">
    <property type="protein sequence ID" value="WXB11030.1"/>
    <property type="molecule type" value="Genomic_DNA"/>
</dbReference>
<dbReference type="PANTHER" id="PTHR11005">
    <property type="entry name" value="LYSOSOMAL ACID LIPASE-RELATED"/>
    <property type="match status" value="1"/>
</dbReference>
<protein>
    <submittedName>
        <fullName evidence="2">Lysophospholipase</fullName>
    </submittedName>
</protein>
<dbReference type="SUPFAM" id="SSF53474">
    <property type="entry name" value="alpha/beta-Hydrolases"/>
    <property type="match status" value="1"/>
</dbReference>
<feature type="domain" description="Serine aminopeptidase S33" evidence="1">
    <location>
        <begin position="58"/>
        <end position="282"/>
    </location>
</feature>
<dbReference type="InterPro" id="IPR022742">
    <property type="entry name" value="Hydrolase_4"/>
</dbReference>
<dbReference type="RefSeq" id="WP_394820645.1">
    <property type="nucleotide sequence ID" value="NZ_CP089984.1"/>
</dbReference>
<evidence type="ECO:0000313" key="3">
    <source>
        <dbReference type="Proteomes" id="UP001370348"/>
    </source>
</evidence>
<reference evidence="2 3" key="1">
    <citation type="submission" date="2021-12" db="EMBL/GenBank/DDBJ databases">
        <title>Discovery of the Pendulisporaceae a myxobacterial family with distinct sporulation behavior and unique specialized metabolism.</title>
        <authorList>
            <person name="Garcia R."/>
            <person name="Popoff A."/>
            <person name="Bader C.D."/>
            <person name="Loehr J."/>
            <person name="Walesch S."/>
            <person name="Walt C."/>
            <person name="Boldt J."/>
            <person name="Bunk B."/>
            <person name="Haeckl F.J.F.P.J."/>
            <person name="Gunesch A.P."/>
            <person name="Birkelbach J."/>
            <person name="Nuebel U."/>
            <person name="Pietschmann T."/>
            <person name="Bach T."/>
            <person name="Mueller R."/>
        </authorList>
    </citation>
    <scope>NUCLEOTIDE SEQUENCE [LARGE SCALE GENOMIC DNA]</scope>
    <source>
        <strain evidence="2 3">MSr11954</strain>
    </source>
</reference>
<dbReference type="Gene3D" id="3.40.50.1820">
    <property type="entry name" value="alpha/beta hydrolase"/>
    <property type="match status" value="1"/>
</dbReference>
<name>A0ABZ2LJW3_9BACT</name>
<evidence type="ECO:0000259" key="1">
    <source>
        <dbReference type="Pfam" id="PF12146"/>
    </source>
</evidence>
<dbReference type="InterPro" id="IPR029058">
    <property type="entry name" value="AB_hydrolase_fold"/>
</dbReference>
<evidence type="ECO:0000313" key="2">
    <source>
        <dbReference type="EMBL" id="WXB11030.1"/>
    </source>
</evidence>
<sequence length="318" mass="34724">MDELYKVDNGAGWRISLKRVAPAPSAAGAKRPALIVPGYGMNSFIFGFHPRGLSLEGYLASRGIEVWSVDLRGQGRAERRGGTDRFELAEMMDDVDVAVRHVLSHTKTGAGQVDLIGCSLGTALMFGYVAHQPQAPVRCLVNVGGLVTWVKIHPALRVAFHYPWLVGGLRIRHTRKMAGVALPVLARYAPKLLSVYMNVSSTDVTEAATMVQTVEDPNPHVNRNIAHWVAERELVMRGVNVSRALRGMHHPFLCIVANDDGIVPPETARDPYDAIGSDDKELLAVGDPTFPMAHADLFLSTGCQEKVFEKLAAFLLAR</sequence>
<accession>A0ABZ2LJW3</accession>
<gene>
    <name evidence="2" type="ORF">LZC94_24480</name>
</gene>
<organism evidence="2 3">
    <name type="scientific">Pendulispora albinea</name>
    <dbReference type="NCBI Taxonomy" id="2741071"/>
    <lineage>
        <taxon>Bacteria</taxon>
        <taxon>Pseudomonadati</taxon>
        <taxon>Myxococcota</taxon>
        <taxon>Myxococcia</taxon>
        <taxon>Myxococcales</taxon>
        <taxon>Sorangiineae</taxon>
        <taxon>Pendulisporaceae</taxon>
        <taxon>Pendulispora</taxon>
    </lineage>
</organism>